<keyword evidence="2" id="KW-1185">Reference proteome</keyword>
<reference evidence="1 2" key="1">
    <citation type="journal article" date="2019" name="Sci. Rep.">
        <title>Orb-weaving spider Araneus ventricosus genome elucidates the spidroin gene catalogue.</title>
        <authorList>
            <person name="Kono N."/>
            <person name="Nakamura H."/>
            <person name="Ohtoshi R."/>
            <person name="Moran D.A.P."/>
            <person name="Shinohara A."/>
            <person name="Yoshida Y."/>
            <person name="Fujiwara M."/>
            <person name="Mori M."/>
            <person name="Tomita M."/>
            <person name="Arakawa K."/>
        </authorList>
    </citation>
    <scope>NUCLEOTIDE SEQUENCE [LARGE SCALE GENOMIC DNA]</scope>
</reference>
<dbReference type="EMBL" id="BGPR01019881">
    <property type="protein sequence ID" value="GBN83224.1"/>
    <property type="molecule type" value="Genomic_DNA"/>
</dbReference>
<dbReference type="AlphaFoldDB" id="A0A4Y2S4U5"/>
<name>A0A4Y2S4U5_ARAVE</name>
<organism evidence="1 2">
    <name type="scientific">Araneus ventricosus</name>
    <name type="common">Orbweaver spider</name>
    <name type="synonym">Epeira ventricosa</name>
    <dbReference type="NCBI Taxonomy" id="182803"/>
    <lineage>
        <taxon>Eukaryota</taxon>
        <taxon>Metazoa</taxon>
        <taxon>Ecdysozoa</taxon>
        <taxon>Arthropoda</taxon>
        <taxon>Chelicerata</taxon>
        <taxon>Arachnida</taxon>
        <taxon>Araneae</taxon>
        <taxon>Araneomorphae</taxon>
        <taxon>Entelegynae</taxon>
        <taxon>Araneoidea</taxon>
        <taxon>Araneidae</taxon>
        <taxon>Araneus</taxon>
    </lineage>
</organism>
<comment type="caution">
    <text evidence="1">The sequence shown here is derived from an EMBL/GenBank/DDBJ whole genome shotgun (WGS) entry which is preliminary data.</text>
</comment>
<protein>
    <submittedName>
        <fullName evidence="1">Uncharacterized protein</fullName>
    </submittedName>
</protein>
<evidence type="ECO:0000313" key="2">
    <source>
        <dbReference type="Proteomes" id="UP000499080"/>
    </source>
</evidence>
<dbReference type="Proteomes" id="UP000499080">
    <property type="component" value="Unassembled WGS sequence"/>
</dbReference>
<sequence>MNDQTLLISKESYRRQESEFCVPEPRVPISTLTVSERRDYLEALVECGRAGGVRWRHAVGLPVAAACSAGGKERGVTHSLKAVVLNNR</sequence>
<gene>
    <name evidence="1" type="ORF">AVEN_58059_1</name>
</gene>
<proteinExistence type="predicted"/>
<evidence type="ECO:0000313" key="1">
    <source>
        <dbReference type="EMBL" id="GBN83224.1"/>
    </source>
</evidence>
<accession>A0A4Y2S4U5</accession>